<dbReference type="GO" id="GO:0004252">
    <property type="term" value="F:serine-type endopeptidase activity"/>
    <property type="evidence" value="ECO:0007669"/>
    <property type="project" value="InterPro"/>
</dbReference>
<dbReference type="InterPro" id="IPR043504">
    <property type="entry name" value="Peptidase_S1_PA_chymotrypsin"/>
</dbReference>
<evidence type="ECO:0000256" key="2">
    <source>
        <dbReference type="ARBA" id="ARBA00022801"/>
    </source>
</evidence>
<dbReference type="PRINTS" id="PR00722">
    <property type="entry name" value="CHYMOTRYPSIN"/>
</dbReference>
<evidence type="ECO:0000259" key="7">
    <source>
        <dbReference type="PROSITE" id="PS01180"/>
    </source>
</evidence>
<dbReference type="Gene3D" id="2.60.120.290">
    <property type="entry name" value="Spermadhesin, CUB domain"/>
    <property type="match status" value="1"/>
</dbReference>
<evidence type="ECO:0000256" key="4">
    <source>
        <dbReference type="ARBA" id="ARBA00023157"/>
    </source>
</evidence>
<dbReference type="AlphaFoldDB" id="A0AA88KVK3"/>
<evidence type="ECO:0000256" key="6">
    <source>
        <dbReference type="RuleBase" id="RU363034"/>
    </source>
</evidence>
<dbReference type="PROSITE" id="PS00135">
    <property type="entry name" value="TRYPSIN_SER"/>
    <property type="match status" value="1"/>
</dbReference>
<dbReference type="SUPFAM" id="SSF49854">
    <property type="entry name" value="Spermadhesin, CUB domain"/>
    <property type="match status" value="1"/>
</dbReference>
<organism evidence="9 10">
    <name type="scientific">Artemia franciscana</name>
    <name type="common">Brine shrimp</name>
    <name type="synonym">Artemia sanfranciscana</name>
    <dbReference type="NCBI Taxonomy" id="6661"/>
    <lineage>
        <taxon>Eukaryota</taxon>
        <taxon>Metazoa</taxon>
        <taxon>Ecdysozoa</taxon>
        <taxon>Arthropoda</taxon>
        <taxon>Crustacea</taxon>
        <taxon>Branchiopoda</taxon>
        <taxon>Anostraca</taxon>
        <taxon>Artemiidae</taxon>
        <taxon>Artemia</taxon>
    </lineage>
</organism>
<dbReference type="Gene3D" id="2.40.10.10">
    <property type="entry name" value="Trypsin-like serine proteases"/>
    <property type="match status" value="1"/>
</dbReference>
<feature type="domain" description="Peptidase S1" evidence="8">
    <location>
        <begin position="197"/>
        <end position="436"/>
    </location>
</feature>
<feature type="domain" description="CUB" evidence="7">
    <location>
        <begin position="43"/>
        <end position="138"/>
    </location>
</feature>
<reference evidence="9" key="1">
    <citation type="submission" date="2023-07" db="EMBL/GenBank/DDBJ databases">
        <title>Chromosome-level genome assembly of Artemia franciscana.</title>
        <authorList>
            <person name="Jo E."/>
        </authorList>
    </citation>
    <scope>NUCLEOTIDE SEQUENCE</scope>
    <source>
        <tissue evidence="9">Whole body</tissue>
    </source>
</reference>
<keyword evidence="10" id="KW-1185">Reference proteome</keyword>
<dbReference type="SMART" id="SM00020">
    <property type="entry name" value="Tryp_SPc"/>
    <property type="match status" value="1"/>
</dbReference>
<evidence type="ECO:0000256" key="1">
    <source>
        <dbReference type="ARBA" id="ARBA00022670"/>
    </source>
</evidence>
<dbReference type="PANTHER" id="PTHR24252">
    <property type="entry name" value="ACROSIN-RELATED"/>
    <property type="match status" value="1"/>
</dbReference>
<evidence type="ECO:0000259" key="8">
    <source>
        <dbReference type="PROSITE" id="PS50240"/>
    </source>
</evidence>
<evidence type="ECO:0000256" key="3">
    <source>
        <dbReference type="ARBA" id="ARBA00022825"/>
    </source>
</evidence>
<dbReference type="PROSITE" id="PS00134">
    <property type="entry name" value="TRYPSIN_HIS"/>
    <property type="match status" value="1"/>
</dbReference>
<dbReference type="PANTHER" id="PTHR24252:SF7">
    <property type="entry name" value="HYALIN"/>
    <property type="match status" value="1"/>
</dbReference>
<protein>
    <submittedName>
        <fullName evidence="9">Uncharacterized protein</fullName>
    </submittedName>
</protein>
<dbReference type="Pfam" id="PF00089">
    <property type="entry name" value="Trypsin"/>
    <property type="match status" value="1"/>
</dbReference>
<dbReference type="CDD" id="cd00041">
    <property type="entry name" value="CUB"/>
    <property type="match status" value="1"/>
</dbReference>
<comment type="caution">
    <text evidence="5">Lacks conserved residue(s) required for the propagation of feature annotation.</text>
</comment>
<dbReference type="PROSITE" id="PS50240">
    <property type="entry name" value="TRYPSIN_DOM"/>
    <property type="match status" value="1"/>
</dbReference>
<keyword evidence="3 6" id="KW-0720">Serine protease</keyword>
<evidence type="ECO:0000313" key="9">
    <source>
        <dbReference type="EMBL" id="KAK2705177.1"/>
    </source>
</evidence>
<comment type="caution">
    <text evidence="9">The sequence shown here is derived from an EMBL/GenBank/DDBJ whole genome shotgun (WGS) entry which is preliminary data.</text>
</comment>
<dbReference type="InterPro" id="IPR018114">
    <property type="entry name" value="TRYPSIN_HIS"/>
</dbReference>
<evidence type="ECO:0000256" key="5">
    <source>
        <dbReference type="PROSITE-ProRule" id="PRU00059"/>
    </source>
</evidence>
<dbReference type="PROSITE" id="PS01180">
    <property type="entry name" value="CUB"/>
    <property type="match status" value="1"/>
</dbReference>
<evidence type="ECO:0000313" key="10">
    <source>
        <dbReference type="Proteomes" id="UP001187531"/>
    </source>
</evidence>
<dbReference type="EMBL" id="JAVRJZ010000021">
    <property type="protein sequence ID" value="KAK2705177.1"/>
    <property type="molecule type" value="Genomic_DNA"/>
</dbReference>
<dbReference type="InterPro" id="IPR001314">
    <property type="entry name" value="Peptidase_S1A"/>
</dbReference>
<keyword evidence="2 6" id="KW-0378">Hydrolase</keyword>
<dbReference type="InterPro" id="IPR001254">
    <property type="entry name" value="Trypsin_dom"/>
</dbReference>
<keyword evidence="4" id="KW-1015">Disulfide bond</keyword>
<dbReference type="SUPFAM" id="SSF50494">
    <property type="entry name" value="Trypsin-like serine proteases"/>
    <property type="match status" value="1"/>
</dbReference>
<dbReference type="FunFam" id="2.40.10.10:FF:000006">
    <property type="entry name" value="Serine proteinase stubble"/>
    <property type="match status" value="1"/>
</dbReference>
<dbReference type="InterPro" id="IPR033116">
    <property type="entry name" value="TRYPSIN_SER"/>
</dbReference>
<keyword evidence="1 6" id="KW-0645">Protease</keyword>
<dbReference type="Pfam" id="PF00431">
    <property type="entry name" value="CUB"/>
    <property type="match status" value="1"/>
</dbReference>
<sequence length="442" mass="48974">MITVKMRLLELKNLVADEKYVLAFSQRSFQKPFSSKWVTNNSCGGTYKISNNHIKIFQSPNFPNSSPSSTSCVWNLSSTSNNEIHVMCFPFYLQCNESKGLEFLECGSDGINNTEYFCGSADILYKSKSENLTVTFKAAKAGYVRCRARVVEKKEDEVTIKPLATSSIGINTLLPGINISASNNMSCECGIRSKLRIVNGTPASPGDWPWQVMLRYGIKNDFGCGGALINHNWVLTAAHCVYNHGLTGPITVELGAYYRNPKISQNTFLTNAEKIILHEDYNAHTIDNDIALLKLSSPVTYTASIRPICLPINNDIWAYKNIQGTVTGWGALSEKGGLANKLMSLTLPILSTKECQPYFSKIRTPKITENMICTYSRGQDACQGDSGGPLSWENPNIKRTFLIGLVSWGVGCARENRPGVYTNVINYIPWIQKNTGVNFCLT</sequence>
<proteinExistence type="predicted"/>
<dbReference type="SMART" id="SM00042">
    <property type="entry name" value="CUB"/>
    <property type="match status" value="1"/>
</dbReference>
<gene>
    <name evidence="9" type="ORF">QYM36_017281</name>
</gene>
<dbReference type="InterPro" id="IPR035914">
    <property type="entry name" value="Sperma_CUB_dom_sf"/>
</dbReference>
<dbReference type="InterPro" id="IPR000859">
    <property type="entry name" value="CUB_dom"/>
</dbReference>
<dbReference type="Proteomes" id="UP001187531">
    <property type="component" value="Unassembled WGS sequence"/>
</dbReference>
<accession>A0AA88KVK3</accession>
<dbReference type="InterPro" id="IPR009003">
    <property type="entry name" value="Peptidase_S1_PA"/>
</dbReference>
<dbReference type="CDD" id="cd00190">
    <property type="entry name" value="Tryp_SPc"/>
    <property type="match status" value="1"/>
</dbReference>
<name>A0AA88KVK3_ARTSF</name>
<dbReference type="GO" id="GO:0006508">
    <property type="term" value="P:proteolysis"/>
    <property type="evidence" value="ECO:0007669"/>
    <property type="project" value="UniProtKB-KW"/>
</dbReference>